<evidence type="ECO:0000313" key="3">
    <source>
        <dbReference type="RefSeq" id="XP_015099702.1"/>
    </source>
</evidence>
<dbReference type="Proteomes" id="UP001652581">
    <property type="component" value="Chromosome 7"/>
</dbReference>
<sequence length="301" mass="32121">MATTPAAAFEALMSGVTSWDVPKDPIPSELLLTGEAAFPVMVNDQGQVLIAASSYGQGRLVVASHEGYLLEAGLAPFLLNAVGWLCPSHGAPAGVHPSLASLASILQGSGVEAQVQPEPGESLGVYCINAYDDTMTAELIQSVKLGGGLLIGGQAWYWASQHGSDKVLSKFPGNQVTSVVGVYFMDIFGDRGQLKVSKKGPRDPLHVGYRAETETGQQTPQPCTILVEPQDPYSSYITPRPVTGAPLPLDTGGGCMLLEAFGWEPFIQLFAEYQTLSDIPKDNPGKMNLWVQKFSEKVQRN</sequence>
<organism evidence="2 3">
    <name type="scientific">Vicugna pacos</name>
    <name type="common">Alpaca</name>
    <name type="synonym">Lama pacos</name>
    <dbReference type="NCBI Taxonomy" id="30538"/>
    <lineage>
        <taxon>Eukaryota</taxon>
        <taxon>Metazoa</taxon>
        <taxon>Chordata</taxon>
        <taxon>Craniata</taxon>
        <taxon>Vertebrata</taxon>
        <taxon>Euteleostomi</taxon>
        <taxon>Mammalia</taxon>
        <taxon>Eutheria</taxon>
        <taxon>Laurasiatheria</taxon>
        <taxon>Artiodactyla</taxon>
        <taxon>Tylopoda</taxon>
        <taxon>Camelidae</taxon>
        <taxon>Vicugna</taxon>
    </lineage>
</organism>
<name>A0A6J0ARE7_VICPA</name>
<dbReference type="InterPro" id="IPR031161">
    <property type="entry name" value="Peptidase_M60_dom"/>
</dbReference>
<evidence type="ECO:0000259" key="1">
    <source>
        <dbReference type="Pfam" id="PF13402"/>
    </source>
</evidence>
<protein>
    <submittedName>
        <fullName evidence="3">TRPM8 channel-associated factor 2</fullName>
    </submittedName>
</protein>
<dbReference type="GO" id="GO:0044325">
    <property type="term" value="F:transmembrane transporter binding"/>
    <property type="evidence" value="ECO:0007669"/>
    <property type="project" value="TreeGrafter"/>
</dbReference>
<dbReference type="GeneID" id="107034133"/>
<dbReference type="Pfam" id="PF13402">
    <property type="entry name" value="Peptidase_M60"/>
    <property type="match status" value="1"/>
</dbReference>
<dbReference type="AlphaFoldDB" id="A0A6J0ARE7"/>
<dbReference type="PANTHER" id="PTHR15730:SF4">
    <property type="entry name" value="TRPM8 CHANNEL-ASSOCIATED FACTOR 2"/>
    <property type="match status" value="1"/>
</dbReference>
<dbReference type="KEGG" id="vpc:107034133"/>
<proteinExistence type="predicted"/>
<dbReference type="InterPro" id="IPR051244">
    <property type="entry name" value="TCAF"/>
</dbReference>
<keyword evidence="2" id="KW-1185">Reference proteome</keyword>
<reference evidence="3" key="1">
    <citation type="submission" date="2025-08" db="UniProtKB">
        <authorList>
            <consortium name="RefSeq"/>
        </authorList>
    </citation>
    <scope>IDENTIFICATION</scope>
</reference>
<dbReference type="InParanoid" id="A0A6J0ARE7"/>
<dbReference type="PANTHER" id="PTHR15730">
    <property type="entry name" value="EXPERIMENTAL AUTOIMMUNE PROSTATITIS ANTIGEN 2-RELATED"/>
    <property type="match status" value="1"/>
</dbReference>
<dbReference type="RefSeq" id="XP_015099702.1">
    <property type="nucleotide sequence ID" value="XM_015244216.2"/>
</dbReference>
<dbReference type="GO" id="GO:0005886">
    <property type="term" value="C:plasma membrane"/>
    <property type="evidence" value="ECO:0007669"/>
    <property type="project" value="TreeGrafter"/>
</dbReference>
<feature type="domain" description="Peptidase M60" evidence="1">
    <location>
        <begin position="257"/>
        <end position="301"/>
    </location>
</feature>
<dbReference type="GO" id="GO:0090314">
    <property type="term" value="P:positive regulation of protein targeting to membrane"/>
    <property type="evidence" value="ECO:0007669"/>
    <property type="project" value="TreeGrafter"/>
</dbReference>
<dbReference type="OrthoDB" id="10260387at2759"/>
<evidence type="ECO:0000313" key="2">
    <source>
        <dbReference type="Proteomes" id="UP001652581"/>
    </source>
</evidence>
<gene>
    <name evidence="3" type="primary">LOC107034133</name>
</gene>
<accession>A0A6J0ARE7</accession>